<reference evidence="10 11" key="1">
    <citation type="submission" date="2016-10" db="EMBL/GenBank/DDBJ databases">
        <title>Lutibacter sp. LPB0138, isolated from marine gastropod.</title>
        <authorList>
            <person name="Kim E."/>
            <person name="Yi H."/>
        </authorList>
    </citation>
    <scope>NUCLEOTIDE SEQUENCE [LARGE SCALE GENOMIC DNA]</scope>
    <source>
        <strain evidence="10 11">LPB0138</strain>
    </source>
</reference>
<dbReference type="Gene3D" id="3.80.10.10">
    <property type="entry name" value="Ribonuclease Inhibitor"/>
    <property type="match status" value="4"/>
</dbReference>
<evidence type="ECO:0000313" key="11">
    <source>
        <dbReference type="Proteomes" id="UP000176050"/>
    </source>
</evidence>
<evidence type="ECO:0000256" key="7">
    <source>
        <dbReference type="ARBA" id="ARBA00023136"/>
    </source>
</evidence>
<dbReference type="Gene3D" id="2.60.40.10">
    <property type="entry name" value="Immunoglobulins"/>
    <property type="match status" value="2"/>
</dbReference>
<dbReference type="SUPFAM" id="SSF52058">
    <property type="entry name" value="L domain-like"/>
    <property type="match status" value="2"/>
</dbReference>
<dbReference type="FunFam" id="3.80.10.10:FF:000095">
    <property type="entry name" value="LRR receptor-like serine/threonine-protein kinase GSO1"/>
    <property type="match status" value="2"/>
</dbReference>
<dbReference type="InterPro" id="IPR007110">
    <property type="entry name" value="Ig-like_dom"/>
</dbReference>
<name>A0A1D8P4L6_9FLAO</name>
<keyword evidence="3" id="KW-0812">Transmembrane</keyword>
<dbReference type="InterPro" id="IPR051809">
    <property type="entry name" value="Plant_receptor-like_S/T_kinase"/>
</dbReference>
<dbReference type="KEGG" id="lul:LPB138_02035"/>
<organism evidence="10 11">
    <name type="scientific">Urechidicola croceus</name>
    <dbReference type="NCBI Taxonomy" id="1850246"/>
    <lineage>
        <taxon>Bacteria</taxon>
        <taxon>Pseudomonadati</taxon>
        <taxon>Bacteroidota</taxon>
        <taxon>Flavobacteriia</taxon>
        <taxon>Flavobacteriales</taxon>
        <taxon>Flavobacteriaceae</taxon>
        <taxon>Urechidicola</taxon>
    </lineage>
</organism>
<dbReference type="PANTHER" id="PTHR27008">
    <property type="entry name" value="OS04G0122200 PROTEIN"/>
    <property type="match status" value="1"/>
</dbReference>
<evidence type="ECO:0000256" key="2">
    <source>
        <dbReference type="ARBA" id="ARBA00022614"/>
    </source>
</evidence>
<dbReference type="NCBIfam" id="TIGR04183">
    <property type="entry name" value="Por_Secre_tail"/>
    <property type="match status" value="1"/>
</dbReference>
<dbReference type="InterPro" id="IPR055414">
    <property type="entry name" value="LRR_R13L4/SHOC2-like"/>
</dbReference>
<dbReference type="Pfam" id="PF23598">
    <property type="entry name" value="LRR_14"/>
    <property type="match status" value="2"/>
</dbReference>
<dbReference type="GO" id="GO:0016020">
    <property type="term" value="C:membrane"/>
    <property type="evidence" value="ECO:0007669"/>
    <property type="project" value="UniProtKB-SubCell"/>
</dbReference>
<protein>
    <recommendedName>
        <fullName evidence="9">Ig-like domain-containing protein</fullName>
    </recommendedName>
</protein>
<keyword evidence="8" id="KW-1015">Disulfide bond</keyword>
<evidence type="ECO:0000259" key="9">
    <source>
        <dbReference type="PROSITE" id="PS50835"/>
    </source>
</evidence>
<keyword evidence="7" id="KW-0472">Membrane</keyword>
<dbReference type="InterPro" id="IPR003591">
    <property type="entry name" value="Leu-rich_rpt_typical-subtyp"/>
</dbReference>
<dbReference type="InterPro" id="IPR032675">
    <property type="entry name" value="LRR_dom_sf"/>
</dbReference>
<dbReference type="Gene3D" id="2.60.120.260">
    <property type="entry name" value="Galactose-binding domain-like"/>
    <property type="match status" value="1"/>
</dbReference>
<comment type="subcellular location">
    <subcellularLocation>
        <location evidence="1">Membrane</location>
    </subcellularLocation>
</comment>
<keyword evidence="6" id="KW-1133">Transmembrane helix</keyword>
<feature type="domain" description="Ig-like" evidence="9">
    <location>
        <begin position="882"/>
        <end position="971"/>
    </location>
</feature>
<proteinExistence type="predicted"/>
<dbReference type="SMART" id="SM00369">
    <property type="entry name" value="LRR_TYP"/>
    <property type="match status" value="7"/>
</dbReference>
<dbReference type="InterPro" id="IPR013783">
    <property type="entry name" value="Ig-like_fold"/>
</dbReference>
<evidence type="ECO:0000313" key="10">
    <source>
        <dbReference type="EMBL" id="AOW19530.1"/>
    </source>
</evidence>
<evidence type="ECO:0000256" key="4">
    <source>
        <dbReference type="ARBA" id="ARBA00022729"/>
    </source>
</evidence>
<evidence type="ECO:0000256" key="8">
    <source>
        <dbReference type="ARBA" id="ARBA00023157"/>
    </source>
</evidence>
<dbReference type="Pfam" id="PF00560">
    <property type="entry name" value="LRR_1"/>
    <property type="match status" value="2"/>
</dbReference>
<dbReference type="Pfam" id="PF18962">
    <property type="entry name" value="Por_Secre_tail"/>
    <property type="match status" value="1"/>
</dbReference>
<dbReference type="InterPro" id="IPR036179">
    <property type="entry name" value="Ig-like_dom_sf"/>
</dbReference>
<keyword evidence="4" id="KW-0732">Signal</keyword>
<dbReference type="SMART" id="SM00365">
    <property type="entry name" value="LRR_SD22"/>
    <property type="match status" value="3"/>
</dbReference>
<dbReference type="PROSITE" id="PS50835">
    <property type="entry name" value="IG_LIKE"/>
    <property type="match status" value="2"/>
</dbReference>
<dbReference type="STRING" id="1850246.LPB138_02035"/>
<dbReference type="PANTHER" id="PTHR27008:SF592">
    <property type="entry name" value="LEUCINE-RICH REPEAT RECEPTOR-LIKE PROTEIN KINASE FAMILY PROTEIN-RELATED"/>
    <property type="match status" value="1"/>
</dbReference>
<keyword evidence="5" id="KW-0677">Repeat</keyword>
<sequence>MKRFLLLFSVFLISQINLWSQCPPGSDSDTDGDGVLDCIDPCNNVASSIIGNQSFESDFIGWTIPQNEEYFTINENTEHILHGNKSLVVTAPNNSTFEEYAIYSEEFTLHEGVTYNFKIPVKRIGDIDGDALRWVLIDENGAYRHFNNHYSFTSDWSFLEFNNFTVNFNNFTSNKFRLRLEFGLSEVDMVVDKIEFYESSLNFDPAYYDADADGNLDCVPLTINNHPDYDALVALYNATEGENWTNNTNWLTNEPISTWHGVYTDENDRVYYIDLTNNNLTGSIPNTINDLSSLQYLLLGYNNLAGNIPSEIGDISSLLYLNLEVNQLNGIIPSEIGNLYNLYYLRLNTNQLTGSIPIEITNLSNLITLNLAVNDLTGSIPSDIGNVTSLTTLKLGDNNFFGTVIPPEIGNLTNLYELDLRACNLTGEIPSEIGNLTNLNYLYLFFNNLSGQVPTELQNLTNLINFQISNNILSGDIPDFTNLTNLAYFNISNNSFQFGDFENEFTTYQNNIPEFTYAPQSNRSQVIYNVDFNVDANAFIPNNTDVIINANTIGTNNLYQWYKNGIAIEDATFETLSLLNFDFTFSGEYYCEITNSVVTGLTLYTNPATITTPISEHPDYNALETLYNATNGDNWSNNTNWLSNSPLNTWYGITLNNNNRVSSINLFNNNLIGELPVITNGLDNINVLSLYSNNLSGTIPSEIENLNQLSTLDLSGNQFSGEIPSSLGNLSNLNTLSLSINQLTGEIPIEIGSLTDLSYLGIYSNQLEGNIPASIGNLSNLEYLILGFNQLSGELDTNLSNLNNLIYLYLSSNNLNGSIPQEIAEIPSLTYFYIDNNNLSGQLPDFSLSAITTENSVLNISYNNFIFADLENQFEYLINNVPNFFYNPMNPFGDVQEPITTGIGENITLTTIFDTGTRQTARGAENEYQWYKDDVAIDGANEATYTIENTTEEDTGIYVAKVTNTDIPDLTLESIPYDITIDAALGIDELKDTKFSVYPNPANDILFVSNISDLAKIEIYDLLGKKVISKENITSQTQLKLTNLKTGVYILKVSINNKVLTQKLIKN</sequence>
<evidence type="ECO:0000256" key="5">
    <source>
        <dbReference type="ARBA" id="ARBA00022737"/>
    </source>
</evidence>
<dbReference type="SUPFAM" id="SSF48726">
    <property type="entry name" value="Immunoglobulin"/>
    <property type="match status" value="2"/>
</dbReference>
<dbReference type="OrthoDB" id="627712at2"/>
<dbReference type="Proteomes" id="UP000176050">
    <property type="component" value="Chromosome"/>
</dbReference>
<evidence type="ECO:0000256" key="3">
    <source>
        <dbReference type="ARBA" id="ARBA00022692"/>
    </source>
</evidence>
<evidence type="ECO:0000256" key="1">
    <source>
        <dbReference type="ARBA" id="ARBA00004370"/>
    </source>
</evidence>
<dbReference type="InterPro" id="IPR026444">
    <property type="entry name" value="Secre_tail"/>
</dbReference>
<feature type="domain" description="Ig-like" evidence="9">
    <location>
        <begin position="513"/>
        <end position="611"/>
    </location>
</feature>
<gene>
    <name evidence="10" type="ORF">LPB138_02035</name>
</gene>
<dbReference type="EMBL" id="CP017478">
    <property type="protein sequence ID" value="AOW19530.1"/>
    <property type="molecule type" value="Genomic_DNA"/>
</dbReference>
<accession>A0A1D8P4L6</accession>
<dbReference type="AlphaFoldDB" id="A0A1D8P4L6"/>
<dbReference type="InterPro" id="IPR001611">
    <property type="entry name" value="Leu-rich_rpt"/>
</dbReference>
<dbReference type="RefSeq" id="WP_070235646.1">
    <property type="nucleotide sequence ID" value="NZ_CP017478.1"/>
</dbReference>
<keyword evidence="11" id="KW-1185">Reference proteome</keyword>
<evidence type="ECO:0000256" key="6">
    <source>
        <dbReference type="ARBA" id="ARBA00022989"/>
    </source>
</evidence>
<keyword evidence="2" id="KW-0433">Leucine-rich repeat</keyword>